<evidence type="ECO:0000313" key="8">
    <source>
        <dbReference type="Proteomes" id="UP000472277"/>
    </source>
</evidence>
<reference evidence="7" key="2">
    <citation type="submission" date="2025-09" db="UniProtKB">
        <authorList>
            <consortium name="Ensembl"/>
        </authorList>
    </citation>
    <scope>IDENTIFICATION</scope>
</reference>
<dbReference type="PANTHER" id="PTHR24023">
    <property type="entry name" value="COLLAGEN ALPHA"/>
    <property type="match status" value="1"/>
</dbReference>
<dbReference type="SMART" id="SM00282">
    <property type="entry name" value="LamG"/>
    <property type="match status" value="1"/>
</dbReference>
<dbReference type="GO" id="GO:0030198">
    <property type="term" value="P:extracellular matrix organization"/>
    <property type="evidence" value="ECO:0007669"/>
    <property type="project" value="TreeGrafter"/>
</dbReference>
<dbReference type="OMA" id="ASECCHA"/>
<keyword evidence="1 4" id="KW-0732">Signal</keyword>
<feature type="region of interest" description="Disordered" evidence="3">
    <location>
        <begin position="520"/>
        <end position="548"/>
    </location>
</feature>
<dbReference type="GO" id="GO:0030020">
    <property type="term" value="F:extracellular matrix structural constituent conferring tensile strength"/>
    <property type="evidence" value="ECO:0007669"/>
    <property type="project" value="TreeGrafter"/>
</dbReference>
<dbReference type="Ensembl" id="ENSSTUT00000026702.1">
    <property type="protein sequence ID" value="ENSSTUP00000025477.1"/>
    <property type="gene ID" value="ENSSTUG00000011118.1"/>
</dbReference>
<sequence length="679" mass="72649">MLFWVVKWTCCLLVLFKICAAFVDAGRTDSPVESGSGMLPTEEVNLLEELSLQVSNSSNASMSLDAQRCPVLQVGQYSTLALPLAELFTDGFSDEFSLLVQLRSPQLDEHSVLTLLSHDSHILLQLRISAYTLTFISTQQRLYEFPVSSLSDDQWHHVAVSVSSARLALYVDCALVERVDWVYQGMGITPDGLLMVGGIVEGFETPFEGQLRQLTFLMGDPDAAHHHCTLHPVQCGGAASKPPRSPRTDHTMEELLLSSNDLEDLLEQSKDSSFLDVGETDVFGRTGSQRGDGTWGPHQKGMVGRGDVFVVDEDTDLADPNFQRGHLNPQWKPSRQGPKGSHEGKPEPSSKLLEENITTDKKTADSGGRGIGLFPGKPSDDIIIDLDPGSSSKKPSIVKTPIKTPLDPEHPDFNLLRQEVEGPQTPSRTALASTSVPPAPPIEAVTEKRRPTTHIPTQPDPNPDCAITVERGPERPGTVTIVSREGDLVLGSDGQMYRVQRGPPGRMGPPGKEGFAGLRGFKGDKGQLGSEGRAGRQGVPGPPGPPGLPSFYLWKNTVEEWATFQQTSFYQLLSAGWPREQGPPGPAGEMGKPGPQGPTGDPGQRGPPGVMGEMGESGPNGVAGRAGLHGKDGANGQDGQPGTLGDPGRQGPFGYRGDGGSKGEKGEEVRGLDSVTLAL</sequence>
<dbReference type="InterPro" id="IPR013320">
    <property type="entry name" value="ConA-like_dom_sf"/>
</dbReference>
<feature type="region of interest" description="Disordered" evidence="3">
    <location>
        <begin position="318"/>
        <end position="353"/>
    </location>
</feature>
<dbReference type="Pfam" id="PF01391">
    <property type="entry name" value="Collagen"/>
    <property type="match status" value="2"/>
</dbReference>
<dbReference type="PANTHER" id="PTHR24023:SF1112">
    <property type="entry name" value="COL_CUTICLE_N DOMAIN-CONTAINING PROTEIN-RELATED"/>
    <property type="match status" value="1"/>
</dbReference>
<feature type="signal peptide" evidence="4">
    <location>
        <begin position="1"/>
        <end position="25"/>
    </location>
</feature>
<feature type="compositionally biased region" description="Low complexity" evidence="3">
    <location>
        <begin position="598"/>
        <end position="608"/>
    </location>
</feature>
<feature type="compositionally biased region" description="Polar residues" evidence="3">
    <location>
        <begin position="424"/>
        <end position="436"/>
    </location>
</feature>
<feature type="region of interest" description="Disordered" evidence="3">
    <location>
        <begin position="422"/>
        <end position="442"/>
    </location>
</feature>
<dbReference type="GO" id="GO:0005615">
    <property type="term" value="C:extracellular space"/>
    <property type="evidence" value="ECO:0007669"/>
    <property type="project" value="TreeGrafter"/>
</dbReference>
<dbReference type="InterPro" id="IPR048287">
    <property type="entry name" value="TSPN-like_N"/>
</dbReference>
<dbReference type="GeneTree" id="ENSGT00940000158302"/>
<proteinExistence type="predicted"/>
<feature type="region of interest" description="Disordered" evidence="3">
    <location>
        <begin position="282"/>
        <end position="301"/>
    </location>
</feature>
<feature type="compositionally biased region" description="Basic and acidic residues" evidence="3">
    <location>
        <begin position="340"/>
        <end position="353"/>
    </location>
</feature>
<dbReference type="InterPro" id="IPR001791">
    <property type="entry name" value="Laminin_G"/>
</dbReference>
<organism evidence="7 8">
    <name type="scientific">Salmo trutta</name>
    <name type="common">Brown trout</name>
    <dbReference type="NCBI Taxonomy" id="8032"/>
    <lineage>
        <taxon>Eukaryota</taxon>
        <taxon>Metazoa</taxon>
        <taxon>Chordata</taxon>
        <taxon>Craniata</taxon>
        <taxon>Vertebrata</taxon>
        <taxon>Euteleostomi</taxon>
        <taxon>Actinopterygii</taxon>
        <taxon>Neopterygii</taxon>
        <taxon>Teleostei</taxon>
        <taxon>Protacanthopterygii</taxon>
        <taxon>Salmoniformes</taxon>
        <taxon>Salmonidae</taxon>
        <taxon>Salmoninae</taxon>
        <taxon>Salmo</taxon>
    </lineage>
</organism>
<dbReference type="Proteomes" id="UP000472277">
    <property type="component" value="Chromosome 12"/>
</dbReference>
<dbReference type="SMART" id="SM00210">
    <property type="entry name" value="TSPN"/>
    <property type="match status" value="1"/>
</dbReference>
<dbReference type="Pfam" id="PF13385">
    <property type="entry name" value="Laminin_G_3"/>
    <property type="match status" value="1"/>
</dbReference>
<evidence type="ECO:0000256" key="4">
    <source>
        <dbReference type="SAM" id="SignalP"/>
    </source>
</evidence>
<name>A0A673XVB8_SALTR</name>
<keyword evidence="2" id="KW-0677">Repeat</keyword>
<evidence type="ECO:0000259" key="6">
    <source>
        <dbReference type="SMART" id="SM00282"/>
    </source>
</evidence>
<evidence type="ECO:0000313" key="7">
    <source>
        <dbReference type="Ensembl" id="ENSSTUP00000025477.1"/>
    </source>
</evidence>
<dbReference type="GO" id="GO:0031012">
    <property type="term" value="C:extracellular matrix"/>
    <property type="evidence" value="ECO:0007669"/>
    <property type="project" value="TreeGrafter"/>
</dbReference>
<protein>
    <recommendedName>
        <fullName evidence="9">Laminin G domain-containing protein</fullName>
    </recommendedName>
</protein>
<dbReference type="InterPro" id="IPR008160">
    <property type="entry name" value="Collagen"/>
</dbReference>
<evidence type="ECO:0000259" key="5">
    <source>
        <dbReference type="SMART" id="SM00210"/>
    </source>
</evidence>
<evidence type="ECO:0000256" key="2">
    <source>
        <dbReference type="ARBA" id="ARBA00022737"/>
    </source>
</evidence>
<evidence type="ECO:0000256" key="3">
    <source>
        <dbReference type="SAM" id="MobiDB-lite"/>
    </source>
</evidence>
<feature type="compositionally biased region" description="Basic and acidic residues" evidence="3">
    <location>
        <begin position="659"/>
        <end position="671"/>
    </location>
</feature>
<dbReference type="AlphaFoldDB" id="A0A673XVB8"/>
<feature type="chain" id="PRO_5025374813" description="Laminin G domain-containing protein" evidence="4">
    <location>
        <begin position="26"/>
        <end position="679"/>
    </location>
</feature>
<feature type="region of interest" description="Disordered" evidence="3">
    <location>
        <begin position="576"/>
        <end position="679"/>
    </location>
</feature>
<reference evidence="7" key="1">
    <citation type="submission" date="2025-08" db="UniProtKB">
        <authorList>
            <consortium name="Ensembl"/>
        </authorList>
    </citation>
    <scope>IDENTIFICATION</scope>
</reference>
<dbReference type="InterPro" id="IPR050149">
    <property type="entry name" value="Collagen_superfamily"/>
</dbReference>
<feature type="domain" description="Thrombospondin-like N-terminal" evidence="5">
    <location>
        <begin position="43"/>
        <end position="220"/>
    </location>
</feature>
<feature type="region of interest" description="Disordered" evidence="3">
    <location>
        <begin position="387"/>
        <end position="410"/>
    </location>
</feature>
<dbReference type="SUPFAM" id="SSF49899">
    <property type="entry name" value="Concanavalin A-like lectins/glucanases"/>
    <property type="match status" value="1"/>
</dbReference>
<accession>A0A673XVB8</accession>
<dbReference type="Gene3D" id="2.60.120.200">
    <property type="match status" value="1"/>
</dbReference>
<keyword evidence="8" id="KW-1185">Reference proteome</keyword>
<dbReference type="InParanoid" id="A0A673XVB8"/>
<evidence type="ECO:0008006" key="9">
    <source>
        <dbReference type="Google" id="ProtNLM"/>
    </source>
</evidence>
<feature type="domain" description="Laminin G" evidence="6">
    <location>
        <begin position="92"/>
        <end position="219"/>
    </location>
</feature>
<evidence type="ECO:0000256" key="1">
    <source>
        <dbReference type="ARBA" id="ARBA00022729"/>
    </source>
</evidence>